<name>A0ACB0LHI9_TRIPR</name>
<sequence length="605" mass="68564">MNTQSVEDNTVNVDVGGVIGNLELGIACFSEKVSNLNIFVMNLETMEGELEGLVLDEENIDIGCVTKGFEFDLLCGVLDSEVRDLGLFSDTLRAEISDAKGKVSSVDEWQDRLVEIEQSLTLSEELFYEIKQHSVNFQRTLSSYKKEENGNVEEGGSVEEGDRNLDVNNMMNMQTTEQHRNILMMLEKSLASEMDLEKNFNDSKKIEEKLRQRIASLEDEVIQTEEEATEVWERWFEADNAREILKGISNELLARLKLSQFNVVGLRQNEFELKAQLETSKKQLKCGKVCSLEKQLQETECQLVNVKTSADEYQQQYNVTCSHIKEMDNLIIELKENVTNAENRANAAEAQCKILTETNEELNKKLALLKDGGITSESVELLKRQLKQCDLKLQHAVATAEASQEKQKMLYDTIEDMEHVIKDLKSKVLKAESHADSAEDKCIILSESNADLNEEVNFLRSKLECLERSLHQAEEAKMTTAKDIGKRTKFFKSLVTQLALERERLNKKLSSLASENKMLVVKLKQAYKDSSPFSANFSSDHEANKKNSSANDNEVKSDSMLDVETVRRIDPGVLTSKHLLISLFVLLLSAVTFLYFKDLNVDFSL</sequence>
<protein>
    <submittedName>
        <fullName evidence="1">Uncharacterized protein</fullName>
    </submittedName>
</protein>
<dbReference type="EMBL" id="CASHSV030000615">
    <property type="protein sequence ID" value="CAJ2668893.1"/>
    <property type="molecule type" value="Genomic_DNA"/>
</dbReference>
<keyword evidence="2" id="KW-1185">Reference proteome</keyword>
<comment type="caution">
    <text evidence="1">The sequence shown here is derived from an EMBL/GenBank/DDBJ whole genome shotgun (WGS) entry which is preliminary data.</text>
</comment>
<gene>
    <name evidence="1" type="ORF">MILVUS5_LOCUS33200</name>
</gene>
<evidence type="ECO:0000313" key="1">
    <source>
        <dbReference type="EMBL" id="CAJ2668893.1"/>
    </source>
</evidence>
<accession>A0ACB0LHI9</accession>
<dbReference type="Proteomes" id="UP001177021">
    <property type="component" value="Unassembled WGS sequence"/>
</dbReference>
<evidence type="ECO:0000313" key="2">
    <source>
        <dbReference type="Proteomes" id="UP001177021"/>
    </source>
</evidence>
<proteinExistence type="predicted"/>
<reference evidence="1" key="1">
    <citation type="submission" date="2023-10" db="EMBL/GenBank/DDBJ databases">
        <authorList>
            <person name="Rodriguez Cubillos JULIANA M."/>
            <person name="De Vega J."/>
        </authorList>
    </citation>
    <scope>NUCLEOTIDE SEQUENCE</scope>
</reference>
<organism evidence="1 2">
    <name type="scientific">Trifolium pratense</name>
    <name type="common">Red clover</name>
    <dbReference type="NCBI Taxonomy" id="57577"/>
    <lineage>
        <taxon>Eukaryota</taxon>
        <taxon>Viridiplantae</taxon>
        <taxon>Streptophyta</taxon>
        <taxon>Embryophyta</taxon>
        <taxon>Tracheophyta</taxon>
        <taxon>Spermatophyta</taxon>
        <taxon>Magnoliopsida</taxon>
        <taxon>eudicotyledons</taxon>
        <taxon>Gunneridae</taxon>
        <taxon>Pentapetalae</taxon>
        <taxon>rosids</taxon>
        <taxon>fabids</taxon>
        <taxon>Fabales</taxon>
        <taxon>Fabaceae</taxon>
        <taxon>Papilionoideae</taxon>
        <taxon>50 kb inversion clade</taxon>
        <taxon>NPAAA clade</taxon>
        <taxon>Hologalegina</taxon>
        <taxon>IRL clade</taxon>
        <taxon>Trifolieae</taxon>
        <taxon>Trifolium</taxon>
    </lineage>
</organism>